<accession>A0A947DGJ2</accession>
<dbReference type="InterPro" id="IPR005467">
    <property type="entry name" value="His_kinase_dom"/>
</dbReference>
<dbReference type="InterPro" id="IPR003594">
    <property type="entry name" value="HATPase_dom"/>
</dbReference>
<evidence type="ECO:0000256" key="3">
    <source>
        <dbReference type="ARBA" id="ARBA00022553"/>
    </source>
</evidence>
<keyword evidence="3" id="KW-0597">Phosphoprotein</keyword>
<protein>
    <recommendedName>
        <fullName evidence="2">histidine kinase</fullName>
        <ecNumber evidence="2">2.7.13.3</ecNumber>
    </recommendedName>
</protein>
<dbReference type="InterPro" id="IPR050351">
    <property type="entry name" value="BphY/WalK/GraS-like"/>
</dbReference>
<keyword evidence="4" id="KW-0808">Transferase</keyword>
<comment type="caution">
    <text evidence="8">The sequence shown here is derived from an EMBL/GenBank/DDBJ whole genome shotgun (WGS) entry which is preliminary data.</text>
</comment>
<evidence type="ECO:0000313" key="9">
    <source>
        <dbReference type="Proteomes" id="UP000717364"/>
    </source>
</evidence>
<evidence type="ECO:0000256" key="1">
    <source>
        <dbReference type="ARBA" id="ARBA00000085"/>
    </source>
</evidence>
<evidence type="ECO:0000313" key="8">
    <source>
        <dbReference type="EMBL" id="MBT9316658.1"/>
    </source>
</evidence>
<dbReference type="Gene3D" id="1.10.287.130">
    <property type="match status" value="1"/>
</dbReference>
<dbReference type="EMBL" id="JADOES010000030">
    <property type="protein sequence ID" value="MBT9316658.1"/>
    <property type="molecule type" value="Genomic_DNA"/>
</dbReference>
<dbReference type="RefSeq" id="WP_215609723.1">
    <property type="nucleotide sequence ID" value="NZ_JADOES010000030.1"/>
</dbReference>
<dbReference type="AlphaFoldDB" id="A0A947DGJ2"/>
<evidence type="ECO:0000256" key="2">
    <source>
        <dbReference type="ARBA" id="ARBA00012438"/>
    </source>
</evidence>
<keyword evidence="5 8" id="KW-0418">Kinase</keyword>
<dbReference type="GO" id="GO:0004721">
    <property type="term" value="F:phosphoprotein phosphatase activity"/>
    <property type="evidence" value="ECO:0007669"/>
    <property type="project" value="TreeGrafter"/>
</dbReference>
<dbReference type="GO" id="GO:0000155">
    <property type="term" value="F:phosphorelay sensor kinase activity"/>
    <property type="evidence" value="ECO:0007669"/>
    <property type="project" value="InterPro"/>
</dbReference>
<dbReference type="CDD" id="cd00075">
    <property type="entry name" value="HATPase"/>
    <property type="match status" value="1"/>
</dbReference>
<evidence type="ECO:0000256" key="6">
    <source>
        <dbReference type="ARBA" id="ARBA00023012"/>
    </source>
</evidence>
<feature type="domain" description="Histidine kinase" evidence="7">
    <location>
        <begin position="178"/>
        <end position="380"/>
    </location>
</feature>
<keyword evidence="6" id="KW-0902">Two-component regulatory system</keyword>
<evidence type="ECO:0000256" key="4">
    <source>
        <dbReference type="ARBA" id="ARBA00022679"/>
    </source>
</evidence>
<dbReference type="EC" id="2.7.13.3" evidence="2"/>
<dbReference type="GO" id="GO:0005886">
    <property type="term" value="C:plasma membrane"/>
    <property type="evidence" value="ECO:0007669"/>
    <property type="project" value="TreeGrafter"/>
</dbReference>
<dbReference type="SMART" id="SM00387">
    <property type="entry name" value="HATPase_c"/>
    <property type="match status" value="1"/>
</dbReference>
<reference evidence="8" key="2">
    <citation type="journal article" date="2021" name="Mar. Drugs">
        <title>Genome Reduction and Secondary Metabolism of the Marine Sponge-Associated Cyanobacterium Leptothoe.</title>
        <authorList>
            <person name="Konstantinou D."/>
            <person name="Popin R.V."/>
            <person name="Fewer D.P."/>
            <person name="Sivonen K."/>
            <person name="Gkelis S."/>
        </authorList>
    </citation>
    <scope>NUCLEOTIDE SEQUENCE</scope>
    <source>
        <strain evidence="8">TAU-MAC 1115</strain>
    </source>
</reference>
<gene>
    <name evidence="8" type="ORF">IXB50_14615</name>
</gene>
<comment type="catalytic activity">
    <reaction evidence="1">
        <text>ATP + protein L-histidine = ADP + protein N-phospho-L-histidine.</text>
        <dbReference type="EC" id="2.7.13.3"/>
    </reaction>
</comment>
<dbReference type="CDD" id="cd00082">
    <property type="entry name" value="HisKA"/>
    <property type="match status" value="1"/>
</dbReference>
<proteinExistence type="predicted"/>
<evidence type="ECO:0000256" key="5">
    <source>
        <dbReference type="ARBA" id="ARBA00022777"/>
    </source>
</evidence>
<dbReference type="PRINTS" id="PR00344">
    <property type="entry name" value="BCTRLSENSOR"/>
</dbReference>
<dbReference type="PANTHER" id="PTHR45453">
    <property type="entry name" value="PHOSPHATE REGULON SENSOR PROTEIN PHOR"/>
    <property type="match status" value="1"/>
</dbReference>
<reference evidence="8" key="1">
    <citation type="submission" date="2020-11" db="EMBL/GenBank/DDBJ databases">
        <authorList>
            <person name="Konstantinou D."/>
            <person name="Gkelis S."/>
            <person name="Popin R."/>
            <person name="Fewer D."/>
            <person name="Sivonen K."/>
        </authorList>
    </citation>
    <scope>NUCLEOTIDE SEQUENCE</scope>
    <source>
        <strain evidence="8">TAU-MAC 1115</strain>
    </source>
</reference>
<dbReference type="InterPro" id="IPR036097">
    <property type="entry name" value="HisK_dim/P_sf"/>
</dbReference>
<dbReference type="PROSITE" id="PS50109">
    <property type="entry name" value="HIS_KIN"/>
    <property type="match status" value="1"/>
</dbReference>
<keyword evidence="9" id="KW-1185">Reference proteome</keyword>
<sequence length="380" mass="43187">MMFTTSLLVKDSKNELAVDVEESPSSQPYTVDYSISDANAVDGLRQQLALVAIATITTDKASESSNFTIHHAAPDYGLSLCQLINSHSFKRWLQQLSLFHPRQFDQTLSDRHIYCCQYADGSNGLSHYLTVWSKIELTPLQQFCIEQQARYFYQLERQQLEHQQMQERITGLEDVIRQIGHQLRTPLASIELYADILCNRLSTSREGEQAQAVQHLVRKLLTTLQRLTSKSVIAAASQQDLQTIAQDSIQELQPQLDKKRIALVGERPSYLLKVDSWQLQQVFNNLISNAIAFSPENGIIDFCWHGYNSEILIEIRDQGPGFSSEDLRHIFKQYYSRRPDGQGLGMTIAKKIVHDHGGNIWAKNLPHGGAQVSISLPRHR</sequence>
<dbReference type="Gene3D" id="3.30.565.10">
    <property type="entry name" value="Histidine kinase-like ATPase, C-terminal domain"/>
    <property type="match status" value="1"/>
</dbReference>
<dbReference type="SUPFAM" id="SSF55874">
    <property type="entry name" value="ATPase domain of HSP90 chaperone/DNA topoisomerase II/histidine kinase"/>
    <property type="match status" value="1"/>
</dbReference>
<name>A0A947DGJ2_9CYAN</name>
<dbReference type="Pfam" id="PF02518">
    <property type="entry name" value="HATPase_c"/>
    <property type="match status" value="1"/>
</dbReference>
<dbReference type="Proteomes" id="UP000717364">
    <property type="component" value="Unassembled WGS sequence"/>
</dbReference>
<dbReference type="InterPro" id="IPR036890">
    <property type="entry name" value="HATPase_C_sf"/>
</dbReference>
<dbReference type="SUPFAM" id="SSF47384">
    <property type="entry name" value="Homodimeric domain of signal transducing histidine kinase"/>
    <property type="match status" value="1"/>
</dbReference>
<dbReference type="InterPro" id="IPR004358">
    <property type="entry name" value="Sig_transdc_His_kin-like_C"/>
</dbReference>
<dbReference type="InterPro" id="IPR003661">
    <property type="entry name" value="HisK_dim/P_dom"/>
</dbReference>
<organism evidence="8 9">
    <name type="scientific">Leptothoe spongobia TAU-MAC 1115</name>
    <dbReference type="NCBI Taxonomy" id="1967444"/>
    <lineage>
        <taxon>Bacteria</taxon>
        <taxon>Bacillati</taxon>
        <taxon>Cyanobacteriota</taxon>
        <taxon>Cyanophyceae</taxon>
        <taxon>Nodosilineales</taxon>
        <taxon>Cymatolegaceae</taxon>
        <taxon>Leptothoe</taxon>
        <taxon>Leptothoe spongobia</taxon>
    </lineage>
</organism>
<dbReference type="GO" id="GO:0016036">
    <property type="term" value="P:cellular response to phosphate starvation"/>
    <property type="evidence" value="ECO:0007669"/>
    <property type="project" value="TreeGrafter"/>
</dbReference>
<dbReference type="PANTHER" id="PTHR45453:SF1">
    <property type="entry name" value="PHOSPHATE REGULON SENSOR PROTEIN PHOR"/>
    <property type="match status" value="1"/>
</dbReference>
<evidence type="ECO:0000259" key="7">
    <source>
        <dbReference type="PROSITE" id="PS50109"/>
    </source>
</evidence>